<protein>
    <recommendedName>
        <fullName evidence="7">Dipeptidyl-peptidase</fullName>
        <ecNumber evidence="7">3.4.14.-</ecNumber>
    </recommendedName>
</protein>
<dbReference type="PANTHER" id="PTHR38469">
    <property type="entry name" value="PERIPLASMIC PEPTIDASE SUBFAMILY S1B"/>
    <property type="match status" value="1"/>
</dbReference>
<sequence>MRKTLLGLAALTLALASPLRSAADEGMWLLPFIEKMNIEQMKAKGLRLDAKDIYDLNNTSLKDAIVIFGGGCTGEVISPNGLISTNHHCGYGSIQQHSSVEHDYLKNGFWAQTLEEELPTPGLAVTFIREIRDVTPEVLAKVKPGMTEAERDEAVKKASDKIVKANSDAKAFKGAQVVPMFGGNQYLLFVTERFTDVRMVGAPPSSVGKFGGDTDNWMWPRHTGDFSLFRVYASPDNKPAAYSKDNVPYKAPKHLEISLKGYKEGDYAMIMGFPGRTNRYMTTYEIDQVLEQDNPIRIFVRGERQKLLWEDMMADPKVRIQYASKYAGSSNYWKNSIGMNRGLRKLDVRGKKAAQQAEFTAWVNASEQRKAEYGRALPLIDSAVRQRREAARIQQFMSEALRTGVESYTLGTTVNGILANQKDDKKAAEAIRKAGDAFFKNYNAPTDRKVTLRMLQIFADSVSAADQPSFFAAVRPDVAAYAAGLSDRSLLTDTVRFYGALENFDRAQWTNDPAVVAAASIAEKNKELAKEALAPAAKKFAEGHRLWVAGLMEMHPDKAYAPDANFTLRLTYGQVLPYWAADAVFYNYFTTLSGVMAKEDPNNPDFIVPERLKELYAAKDFGPYAVDGDIPTCFLTNNDITGGNSGSPVLDADGRLLGLAFDGNWEAMSGDIAFEPDVQRTIAVDIRYVLFMIDKYAGCGRLIDEMTIVR</sequence>
<dbReference type="PANTHER" id="PTHR38469:SF1">
    <property type="entry name" value="PERIPLASMIC PEPTIDASE SUBFAMILY S1B"/>
    <property type="match status" value="1"/>
</dbReference>
<keyword evidence="4 7" id="KW-0732">Signal</keyword>
<dbReference type="GO" id="GO:0006508">
    <property type="term" value="P:proteolysis"/>
    <property type="evidence" value="ECO:0007669"/>
    <property type="project" value="UniProtKB-KW"/>
</dbReference>
<feature type="signal peptide" evidence="7">
    <location>
        <begin position="1"/>
        <end position="22"/>
    </location>
</feature>
<dbReference type="STRING" id="880526.GCA_000427365_01271"/>
<dbReference type="EMBL" id="UGVL01000001">
    <property type="protein sequence ID" value="SUE32979.1"/>
    <property type="molecule type" value="Genomic_DNA"/>
</dbReference>
<dbReference type="GO" id="GO:0008239">
    <property type="term" value="F:dipeptidyl-peptidase activity"/>
    <property type="evidence" value="ECO:0007669"/>
    <property type="project" value="UniProtKB-UniRule"/>
</dbReference>
<evidence type="ECO:0000256" key="6">
    <source>
        <dbReference type="ARBA" id="ARBA00022825"/>
    </source>
</evidence>
<name>A0A379MQE6_9BACT</name>
<dbReference type="Proteomes" id="UP000255233">
    <property type="component" value="Unassembled WGS sequence"/>
</dbReference>
<dbReference type="InterPro" id="IPR019500">
    <property type="entry name" value="Pep_S46"/>
</dbReference>
<keyword evidence="3 7" id="KW-0645">Protease</keyword>
<dbReference type="OrthoDB" id="9805367at2"/>
<evidence type="ECO:0000256" key="7">
    <source>
        <dbReference type="RuleBase" id="RU366067"/>
    </source>
</evidence>
<dbReference type="InterPro" id="IPR043504">
    <property type="entry name" value="Peptidase_S1_PA_chymotrypsin"/>
</dbReference>
<keyword evidence="2 7" id="KW-0031">Aminopeptidase</keyword>
<comment type="function">
    <text evidence="7">Catalyzes the removal of dipeptides from the N-terminus of oligopeptides.</text>
</comment>
<dbReference type="AlphaFoldDB" id="A0A379MQE6"/>
<keyword evidence="5 7" id="KW-0378">Hydrolase</keyword>
<feature type="chain" id="PRO_5023158983" description="Dipeptidyl-peptidase" evidence="7">
    <location>
        <begin position="23"/>
        <end position="710"/>
    </location>
</feature>
<gene>
    <name evidence="8" type="ORF">NCTC11190_00167</name>
</gene>
<evidence type="ECO:0000256" key="5">
    <source>
        <dbReference type="ARBA" id="ARBA00022801"/>
    </source>
</evidence>
<accession>A0A379MQE6</accession>
<dbReference type="Pfam" id="PF10459">
    <property type="entry name" value="Peptidase_S46"/>
    <property type="match status" value="1"/>
</dbReference>
<reference evidence="8 9" key="1">
    <citation type="submission" date="2018-06" db="EMBL/GenBank/DDBJ databases">
        <authorList>
            <consortium name="Pathogen Informatics"/>
            <person name="Doyle S."/>
        </authorList>
    </citation>
    <scope>NUCLEOTIDE SEQUENCE [LARGE SCALE GENOMIC DNA]</scope>
    <source>
        <strain evidence="8 9">NCTC11190</strain>
    </source>
</reference>
<evidence type="ECO:0000313" key="9">
    <source>
        <dbReference type="Proteomes" id="UP000255233"/>
    </source>
</evidence>
<evidence type="ECO:0000256" key="4">
    <source>
        <dbReference type="ARBA" id="ARBA00022729"/>
    </source>
</evidence>
<dbReference type="GO" id="GO:0043171">
    <property type="term" value="P:peptide catabolic process"/>
    <property type="evidence" value="ECO:0007669"/>
    <property type="project" value="UniProtKB-UniRule"/>
</dbReference>
<evidence type="ECO:0000256" key="1">
    <source>
        <dbReference type="ARBA" id="ARBA00010491"/>
    </source>
</evidence>
<evidence type="ECO:0000256" key="2">
    <source>
        <dbReference type="ARBA" id="ARBA00022438"/>
    </source>
</evidence>
<proteinExistence type="inferred from homology"/>
<comment type="similarity">
    <text evidence="1 7">Belongs to the peptidase S46 family.</text>
</comment>
<organism evidence="8 9">
    <name type="scientific">Rikenella microfusus</name>
    <dbReference type="NCBI Taxonomy" id="28139"/>
    <lineage>
        <taxon>Bacteria</taxon>
        <taxon>Pseudomonadati</taxon>
        <taxon>Bacteroidota</taxon>
        <taxon>Bacteroidia</taxon>
        <taxon>Bacteroidales</taxon>
        <taxon>Rikenellaceae</taxon>
        <taxon>Rikenella</taxon>
    </lineage>
</organism>
<dbReference type="SUPFAM" id="SSF50494">
    <property type="entry name" value="Trypsin-like serine proteases"/>
    <property type="match status" value="1"/>
</dbReference>
<dbReference type="Gene3D" id="2.40.10.10">
    <property type="entry name" value="Trypsin-like serine proteases"/>
    <property type="match status" value="1"/>
</dbReference>
<evidence type="ECO:0000256" key="3">
    <source>
        <dbReference type="ARBA" id="ARBA00022670"/>
    </source>
</evidence>
<dbReference type="InterPro" id="IPR009003">
    <property type="entry name" value="Peptidase_S1_PA"/>
</dbReference>
<dbReference type="GO" id="GO:0070009">
    <property type="term" value="F:serine-type aminopeptidase activity"/>
    <property type="evidence" value="ECO:0007669"/>
    <property type="project" value="UniProtKB-UniRule"/>
</dbReference>
<evidence type="ECO:0000313" key="8">
    <source>
        <dbReference type="EMBL" id="SUE32979.1"/>
    </source>
</evidence>
<keyword evidence="9" id="KW-1185">Reference proteome</keyword>
<dbReference type="RefSeq" id="WP_027290976.1">
    <property type="nucleotide sequence ID" value="NZ_DBEWVC010000087.1"/>
</dbReference>
<keyword evidence="6 7" id="KW-0720">Serine protease</keyword>
<dbReference type="EC" id="3.4.14.-" evidence="7"/>